<reference evidence="2 3" key="1">
    <citation type="submission" date="2020-08" db="EMBL/GenBank/DDBJ databases">
        <title>Genomic Encyclopedia of Type Strains, Phase IV (KMG-IV): sequencing the most valuable type-strain genomes for metagenomic binning, comparative biology and taxonomic classification.</title>
        <authorList>
            <person name="Goeker M."/>
        </authorList>
    </citation>
    <scope>NUCLEOTIDE SEQUENCE [LARGE SCALE GENOMIC DNA]</scope>
    <source>
        <strain evidence="2 3">DSM 105074</strain>
    </source>
</reference>
<protein>
    <recommendedName>
        <fullName evidence="4">Lipoprotein</fullName>
    </recommendedName>
</protein>
<evidence type="ECO:0000313" key="3">
    <source>
        <dbReference type="Proteomes" id="UP000557307"/>
    </source>
</evidence>
<accession>A0A840TM41</accession>
<keyword evidence="3" id="KW-1185">Reference proteome</keyword>
<evidence type="ECO:0000313" key="2">
    <source>
        <dbReference type="EMBL" id="MBB5283995.1"/>
    </source>
</evidence>
<keyword evidence="1" id="KW-0732">Signal</keyword>
<dbReference type="Proteomes" id="UP000557307">
    <property type="component" value="Unassembled WGS sequence"/>
</dbReference>
<dbReference type="AlphaFoldDB" id="A0A840TM41"/>
<proteinExistence type="predicted"/>
<sequence>MKNNRNSWLLLLLLGLAGCSSSKVVPYESKWNAPFSYVDEVKPDRQDQRSRLQYGIINDDQYLYITLKARDPQTVQQIITNGLRLSFSPAGKRGGATSLLFPVVTRDDKKALRRMDVDLPNSLGMARMLEAFNKEAIWKDQRGERFINLVNGSTGIRSHIALADGELTEQISIPFAMLGFNPQQVASLDMGIKVEGTSSQGGGISPRVSIGMGGMGMGGMGMGGGGVGVGVGGGGRNNPNDRAVDIRLQVRLARSDFGG</sequence>
<organism evidence="2 3">
    <name type="scientific">Rhabdobacter roseus</name>
    <dbReference type="NCBI Taxonomy" id="1655419"/>
    <lineage>
        <taxon>Bacteria</taxon>
        <taxon>Pseudomonadati</taxon>
        <taxon>Bacteroidota</taxon>
        <taxon>Cytophagia</taxon>
        <taxon>Cytophagales</taxon>
        <taxon>Cytophagaceae</taxon>
        <taxon>Rhabdobacter</taxon>
    </lineage>
</organism>
<name>A0A840TM41_9BACT</name>
<evidence type="ECO:0000256" key="1">
    <source>
        <dbReference type="SAM" id="SignalP"/>
    </source>
</evidence>
<comment type="caution">
    <text evidence="2">The sequence shown here is derived from an EMBL/GenBank/DDBJ whole genome shotgun (WGS) entry which is preliminary data.</text>
</comment>
<evidence type="ECO:0008006" key="4">
    <source>
        <dbReference type="Google" id="ProtNLM"/>
    </source>
</evidence>
<gene>
    <name evidence="2" type="ORF">HNQ92_002138</name>
</gene>
<feature type="chain" id="PRO_5032285692" description="Lipoprotein" evidence="1">
    <location>
        <begin position="23"/>
        <end position="259"/>
    </location>
</feature>
<dbReference type="RefSeq" id="WP_184173962.1">
    <property type="nucleotide sequence ID" value="NZ_JACHGF010000003.1"/>
</dbReference>
<dbReference type="EMBL" id="JACHGF010000003">
    <property type="protein sequence ID" value="MBB5283995.1"/>
    <property type="molecule type" value="Genomic_DNA"/>
</dbReference>
<feature type="signal peptide" evidence="1">
    <location>
        <begin position="1"/>
        <end position="22"/>
    </location>
</feature>
<dbReference type="PROSITE" id="PS51257">
    <property type="entry name" value="PROKAR_LIPOPROTEIN"/>
    <property type="match status" value="1"/>
</dbReference>